<sequence length="236" mass="26253">MTRKDNTALHLTKTTIHAIVLAANLREFRQARQLAPLSETEMSPLRKEARQGLRPRPSLSLLALHSWKTAARDALTAAQLDMERNWKAQKPSKLAMAYNTEKFPILRQCEGQWGVDRIAKADPLQLQELSTLCPQYRNLPWPSSGSPSHRCPSCGVNPLNPFAHSSHHDLLHPRLVSSALSVCWTILAASSRPASTPPELPDSDENLMDLDNDVQDNGDEDDEPELSLARWAGSEA</sequence>
<name>A0AAD6YYY8_9AGAR</name>
<evidence type="ECO:0000313" key="2">
    <source>
        <dbReference type="EMBL" id="KAJ7301911.1"/>
    </source>
</evidence>
<evidence type="ECO:0000313" key="3">
    <source>
        <dbReference type="Proteomes" id="UP001218218"/>
    </source>
</evidence>
<reference evidence="2" key="1">
    <citation type="submission" date="2023-03" db="EMBL/GenBank/DDBJ databases">
        <title>Massive genome expansion in bonnet fungi (Mycena s.s.) driven by repeated elements and novel gene families across ecological guilds.</title>
        <authorList>
            <consortium name="Lawrence Berkeley National Laboratory"/>
            <person name="Harder C.B."/>
            <person name="Miyauchi S."/>
            <person name="Viragh M."/>
            <person name="Kuo A."/>
            <person name="Thoen E."/>
            <person name="Andreopoulos B."/>
            <person name="Lu D."/>
            <person name="Skrede I."/>
            <person name="Drula E."/>
            <person name="Henrissat B."/>
            <person name="Morin E."/>
            <person name="Kohler A."/>
            <person name="Barry K."/>
            <person name="LaButti K."/>
            <person name="Morin E."/>
            <person name="Salamov A."/>
            <person name="Lipzen A."/>
            <person name="Mereny Z."/>
            <person name="Hegedus B."/>
            <person name="Baldrian P."/>
            <person name="Stursova M."/>
            <person name="Weitz H."/>
            <person name="Taylor A."/>
            <person name="Grigoriev I.V."/>
            <person name="Nagy L.G."/>
            <person name="Martin F."/>
            <person name="Kauserud H."/>
        </authorList>
    </citation>
    <scope>NUCLEOTIDE SEQUENCE</scope>
    <source>
        <strain evidence="2">CBHHK002</strain>
    </source>
</reference>
<dbReference type="Proteomes" id="UP001218218">
    <property type="component" value="Unassembled WGS sequence"/>
</dbReference>
<protein>
    <submittedName>
        <fullName evidence="2">Uncharacterized protein</fullName>
    </submittedName>
</protein>
<feature type="compositionally biased region" description="Acidic residues" evidence="1">
    <location>
        <begin position="201"/>
        <end position="225"/>
    </location>
</feature>
<dbReference type="EMBL" id="JARIHO010000124">
    <property type="protein sequence ID" value="KAJ7301911.1"/>
    <property type="molecule type" value="Genomic_DNA"/>
</dbReference>
<accession>A0AAD6YYY8</accession>
<dbReference type="AlphaFoldDB" id="A0AAD6YYY8"/>
<keyword evidence="3" id="KW-1185">Reference proteome</keyword>
<organism evidence="2 3">
    <name type="scientific">Mycena albidolilacea</name>
    <dbReference type="NCBI Taxonomy" id="1033008"/>
    <lineage>
        <taxon>Eukaryota</taxon>
        <taxon>Fungi</taxon>
        <taxon>Dikarya</taxon>
        <taxon>Basidiomycota</taxon>
        <taxon>Agaricomycotina</taxon>
        <taxon>Agaricomycetes</taxon>
        <taxon>Agaricomycetidae</taxon>
        <taxon>Agaricales</taxon>
        <taxon>Marasmiineae</taxon>
        <taxon>Mycenaceae</taxon>
        <taxon>Mycena</taxon>
    </lineage>
</organism>
<feature type="region of interest" description="Disordered" evidence="1">
    <location>
        <begin position="192"/>
        <end position="236"/>
    </location>
</feature>
<gene>
    <name evidence="2" type="ORF">DFH08DRAFT_827114</name>
</gene>
<proteinExistence type="predicted"/>
<comment type="caution">
    <text evidence="2">The sequence shown here is derived from an EMBL/GenBank/DDBJ whole genome shotgun (WGS) entry which is preliminary data.</text>
</comment>
<evidence type="ECO:0000256" key="1">
    <source>
        <dbReference type="SAM" id="MobiDB-lite"/>
    </source>
</evidence>